<dbReference type="InterPro" id="IPR032710">
    <property type="entry name" value="NTF2-like_dom_sf"/>
</dbReference>
<gene>
    <name evidence="2" type="ORF">ACFHYQ_12925</name>
</gene>
<reference evidence="2 3" key="1">
    <citation type="submission" date="2024-09" db="EMBL/GenBank/DDBJ databases">
        <authorList>
            <person name="Sun Q."/>
            <person name="Mori K."/>
        </authorList>
    </citation>
    <scope>NUCLEOTIDE SEQUENCE [LARGE SCALE GENOMIC DNA]</scope>
    <source>
        <strain evidence="2 3">TBRC 1851</strain>
    </source>
</reference>
<dbReference type="SUPFAM" id="SSF54427">
    <property type="entry name" value="NTF2-like"/>
    <property type="match status" value="1"/>
</dbReference>
<dbReference type="Proteomes" id="UP001589870">
    <property type="component" value="Unassembled WGS sequence"/>
</dbReference>
<comment type="caution">
    <text evidence="2">The sequence shown here is derived from an EMBL/GenBank/DDBJ whole genome shotgun (WGS) entry which is preliminary data.</text>
</comment>
<evidence type="ECO:0000259" key="1">
    <source>
        <dbReference type="Pfam" id="PF13577"/>
    </source>
</evidence>
<sequence length="135" mass="14735">MMDVGQTNDDLLIRGLIGHAARLADEGDPDDYRTVYTHDATWTLGESSQSGIEEIVANARRLRAGGVSGPGTATRHLVVPLEVTVDGDTATAVSYFLFFADTDSAPTARMFGVYTDEFVRTLDGWRIRRRVSRAG</sequence>
<dbReference type="EMBL" id="JBHMQT010000025">
    <property type="protein sequence ID" value="MFC0863198.1"/>
    <property type="molecule type" value="Genomic_DNA"/>
</dbReference>
<name>A0ABV6U420_9ACTN</name>
<evidence type="ECO:0000313" key="2">
    <source>
        <dbReference type="EMBL" id="MFC0863198.1"/>
    </source>
</evidence>
<dbReference type="InterPro" id="IPR037401">
    <property type="entry name" value="SnoaL-like"/>
</dbReference>
<organism evidence="2 3">
    <name type="scientific">Sphaerimonospora cavernae</name>
    <dbReference type="NCBI Taxonomy" id="1740611"/>
    <lineage>
        <taxon>Bacteria</taxon>
        <taxon>Bacillati</taxon>
        <taxon>Actinomycetota</taxon>
        <taxon>Actinomycetes</taxon>
        <taxon>Streptosporangiales</taxon>
        <taxon>Streptosporangiaceae</taxon>
        <taxon>Sphaerimonospora</taxon>
    </lineage>
</organism>
<dbReference type="Pfam" id="PF13577">
    <property type="entry name" value="SnoaL_4"/>
    <property type="match status" value="1"/>
</dbReference>
<dbReference type="CDD" id="cd00531">
    <property type="entry name" value="NTF2_like"/>
    <property type="match status" value="1"/>
</dbReference>
<proteinExistence type="predicted"/>
<protein>
    <submittedName>
        <fullName evidence="2">Nuclear transport factor 2 family protein</fullName>
    </submittedName>
</protein>
<evidence type="ECO:0000313" key="3">
    <source>
        <dbReference type="Proteomes" id="UP001589870"/>
    </source>
</evidence>
<feature type="domain" description="SnoaL-like" evidence="1">
    <location>
        <begin position="9"/>
        <end position="130"/>
    </location>
</feature>
<dbReference type="Gene3D" id="3.10.450.50">
    <property type="match status" value="1"/>
</dbReference>
<accession>A0ABV6U420</accession>
<keyword evidence="3" id="KW-1185">Reference proteome</keyword>
<dbReference type="RefSeq" id="WP_394301361.1">
    <property type="nucleotide sequence ID" value="NZ_JBHMQT010000025.1"/>
</dbReference>